<sequence length="146" mass="16365">MAKINKSSLYVINRIKLKRLVNGDSTRKLSEKIDKSEGYVGMCESSAVVHKYNSADYPLIADELGCELSDITPPDDWQVSDSHDKVDKVVVSLSDPAFVLKVLEGIKASPKAEVLEDLDKLYKHLALTTKNPEEITVVKKVWEEFN</sequence>
<dbReference type="RefSeq" id="WP_196937364.1">
    <property type="nucleotide sequence ID" value="NZ_MU158689.1"/>
</dbReference>
<reference evidence="1 2" key="1">
    <citation type="submission" date="2018-02" db="EMBL/GenBank/DDBJ databases">
        <title>Sphingobacterium KA21.</title>
        <authorList>
            <person name="Vasarhelyi B.M."/>
            <person name="Deshmukh S."/>
            <person name="Balint B."/>
            <person name="Kukolya J."/>
        </authorList>
    </citation>
    <scope>NUCLEOTIDE SEQUENCE [LARGE SCALE GENOMIC DNA]</scope>
    <source>
        <strain evidence="1 2">Ka21</strain>
    </source>
</reference>
<keyword evidence="2" id="KW-1185">Reference proteome</keyword>
<comment type="caution">
    <text evidence="1">The sequence shown here is derived from an EMBL/GenBank/DDBJ whole genome shotgun (WGS) entry which is preliminary data.</text>
</comment>
<name>A0ABR9T2R7_9SPHI</name>
<gene>
    <name evidence="1" type="ORF">C4F40_01190</name>
</gene>
<evidence type="ECO:0000313" key="1">
    <source>
        <dbReference type="EMBL" id="MBE8719344.1"/>
    </source>
</evidence>
<dbReference type="Proteomes" id="UP000618319">
    <property type="component" value="Unassembled WGS sequence"/>
</dbReference>
<proteinExistence type="predicted"/>
<evidence type="ECO:0008006" key="3">
    <source>
        <dbReference type="Google" id="ProtNLM"/>
    </source>
</evidence>
<organism evidence="1 2">
    <name type="scientific">Sphingobacterium pedocola</name>
    <dbReference type="NCBI Taxonomy" id="2082722"/>
    <lineage>
        <taxon>Bacteria</taxon>
        <taxon>Pseudomonadati</taxon>
        <taxon>Bacteroidota</taxon>
        <taxon>Sphingobacteriia</taxon>
        <taxon>Sphingobacteriales</taxon>
        <taxon>Sphingobacteriaceae</taxon>
        <taxon>Sphingobacterium</taxon>
    </lineage>
</organism>
<evidence type="ECO:0000313" key="2">
    <source>
        <dbReference type="Proteomes" id="UP000618319"/>
    </source>
</evidence>
<accession>A0ABR9T2R7</accession>
<protein>
    <recommendedName>
        <fullName evidence="3">HTH cro/C1-type domain-containing protein</fullName>
    </recommendedName>
</protein>
<dbReference type="EMBL" id="PSKQ01000010">
    <property type="protein sequence ID" value="MBE8719344.1"/>
    <property type="molecule type" value="Genomic_DNA"/>
</dbReference>